<keyword evidence="4" id="KW-0747">Spliceosome</keyword>
<keyword evidence="6 10" id="KW-0694">RNA-binding</keyword>
<proteinExistence type="inferred from homology"/>
<name>A0A6L2Q2I1_COPFO</name>
<reference evidence="14" key="1">
    <citation type="submission" date="2020-01" db="EMBL/GenBank/DDBJ databases">
        <title>Draft genome sequence of the Termite Coptotermes fromosanus.</title>
        <authorList>
            <person name="Itakura S."/>
            <person name="Yosikawa Y."/>
            <person name="Umezawa K."/>
        </authorList>
    </citation>
    <scope>NUCLEOTIDE SEQUENCE [LARGE SCALE GENOMIC DNA]</scope>
</reference>
<evidence type="ECO:0000256" key="8">
    <source>
        <dbReference type="ARBA" id="ARBA00023242"/>
    </source>
</evidence>
<dbReference type="InterPro" id="IPR000504">
    <property type="entry name" value="RRM_dom"/>
</dbReference>
<accession>A0A6L2Q2I1</accession>
<evidence type="ECO:0000256" key="4">
    <source>
        <dbReference type="ARBA" id="ARBA00022728"/>
    </source>
</evidence>
<evidence type="ECO:0000259" key="12">
    <source>
        <dbReference type="PROSITE" id="PS50102"/>
    </source>
</evidence>
<organism evidence="13 14">
    <name type="scientific">Coptotermes formosanus</name>
    <name type="common">Formosan subterranean termite</name>
    <dbReference type="NCBI Taxonomy" id="36987"/>
    <lineage>
        <taxon>Eukaryota</taxon>
        <taxon>Metazoa</taxon>
        <taxon>Ecdysozoa</taxon>
        <taxon>Arthropoda</taxon>
        <taxon>Hexapoda</taxon>
        <taxon>Insecta</taxon>
        <taxon>Pterygota</taxon>
        <taxon>Neoptera</taxon>
        <taxon>Polyneoptera</taxon>
        <taxon>Dictyoptera</taxon>
        <taxon>Blattodea</taxon>
        <taxon>Blattoidea</taxon>
        <taxon>Termitoidae</taxon>
        <taxon>Rhinotermitidae</taxon>
        <taxon>Coptotermes</taxon>
    </lineage>
</organism>
<dbReference type="InterPro" id="IPR034159">
    <property type="entry name" value="SF3B4_RRM2"/>
</dbReference>
<evidence type="ECO:0000256" key="7">
    <source>
        <dbReference type="ARBA" id="ARBA00023187"/>
    </source>
</evidence>
<dbReference type="PANTHER" id="PTHR48030">
    <property type="entry name" value="SPLICING FACTOR 3B SUBUNIT 4"/>
    <property type="match status" value="1"/>
</dbReference>
<dbReference type="SUPFAM" id="SSF54928">
    <property type="entry name" value="RNA-binding domain, RBD"/>
    <property type="match status" value="2"/>
</dbReference>
<dbReference type="FunFam" id="3.30.70.330:FF:000141">
    <property type="entry name" value="Splicing factor 3b subunit 4"/>
    <property type="match status" value="1"/>
</dbReference>
<evidence type="ECO:0000256" key="5">
    <source>
        <dbReference type="ARBA" id="ARBA00022737"/>
    </source>
</evidence>
<evidence type="ECO:0000256" key="9">
    <source>
        <dbReference type="ARBA" id="ARBA00070533"/>
    </source>
</evidence>
<feature type="compositionally biased region" description="Low complexity" evidence="11">
    <location>
        <begin position="341"/>
        <end position="354"/>
    </location>
</feature>
<dbReference type="InterPro" id="IPR034158">
    <property type="entry name" value="SF3B4_RRM1"/>
</dbReference>
<dbReference type="OrthoDB" id="10259687at2759"/>
<dbReference type="PANTHER" id="PTHR48030:SF3">
    <property type="entry name" value="SPLICING FACTOR 3B SUBUNIT 4"/>
    <property type="match status" value="1"/>
</dbReference>
<dbReference type="InterPro" id="IPR012677">
    <property type="entry name" value="Nucleotide-bd_a/b_plait_sf"/>
</dbReference>
<dbReference type="InParanoid" id="A0A6L2Q2I1"/>
<dbReference type="Proteomes" id="UP000502823">
    <property type="component" value="Unassembled WGS sequence"/>
</dbReference>
<dbReference type="GO" id="GO:0003723">
    <property type="term" value="F:RNA binding"/>
    <property type="evidence" value="ECO:0007669"/>
    <property type="project" value="UniProtKB-UniRule"/>
</dbReference>
<gene>
    <name evidence="13" type="ORF">Cfor_10059</name>
</gene>
<keyword evidence="5" id="KW-0677">Repeat</keyword>
<dbReference type="CDD" id="cd12334">
    <property type="entry name" value="RRM1_SF3B4"/>
    <property type="match status" value="1"/>
</dbReference>
<feature type="compositionally biased region" description="Pro residues" evidence="11">
    <location>
        <begin position="364"/>
        <end position="399"/>
    </location>
</feature>
<dbReference type="AlphaFoldDB" id="A0A6L2Q2I1"/>
<evidence type="ECO:0000256" key="3">
    <source>
        <dbReference type="ARBA" id="ARBA00022664"/>
    </source>
</evidence>
<dbReference type="InterPro" id="IPR052084">
    <property type="entry name" value="SF3B4_spliceosome_assoc"/>
</dbReference>
<keyword evidence="7" id="KW-0508">mRNA splicing</keyword>
<evidence type="ECO:0000256" key="6">
    <source>
        <dbReference type="ARBA" id="ARBA00022884"/>
    </source>
</evidence>
<dbReference type="PRINTS" id="PR01217">
    <property type="entry name" value="PRICHEXTENSN"/>
</dbReference>
<evidence type="ECO:0000313" key="13">
    <source>
        <dbReference type="EMBL" id="GFG38130.1"/>
    </source>
</evidence>
<keyword evidence="8" id="KW-0539">Nucleus</keyword>
<keyword evidence="3" id="KW-0507">mRNA processing</keyword>
<dbReference type="GO" id="GO:0008380">
    <property type="term" value="P:RNA splicing"/>
    <property type="evidence" value="ECO:0007669"/>
    <property type="project" value="UniProtKB-KW"/>
</dbReference>
<dbReference type="GO" id="GO:0006397">
    <property type="term" value="P:mRNA processing"/>
    <property type="evidence" value="ECO:0007669"/>
    <property type="project" value="UniProtKB-KW"/>
</dbReference>
<dbReference type="SMART" id="SM00360">
    <property type="entry name" value="RRM"/>
    <property type="match status" value="2"/>
</dbReference>
<evidence type="ECO:0000313" key="14">
    <source>
        <dbReference type="Proteomes" id="UP000502823"/>
    </source>
</evidence>
<sequence length="497" mass="53463">MAAGPIAERNQDATIYVGGLDEKVSEALMWELFVQSGPVVNVHMPKDRVTQMHQGYGFVEFMGEEDADYSIKIMNMIKLYGKPIRVNKASAHQKNLDVGANIFIGNLDPEVDEKLLYDTFSAFGVILQTPKLSCNVALATLQIMRDPETGNSKGFAFINFASFDASDASIEAMNGQYLCNRPISVSYAFKKDARGERHGSAAERLLAAQNPLSQADRPHQLFADAPPPAPLPQPPTLVPPPPPVAMLGMVPPPPPTPGMHPPPPPPVPPPSSMPPPPMTMPPGIPPPPLPPQPMHHPGHPPLPPAPPGMPPPPPPMRAGPPPLPPMPPTSNAPQQPPPQQQPGQQLSQQQNSMGPGMGQMGPMTPMPPPSQGGPPPPRMMPPPWQGGGQFPPPPPPPHHQGPYQGNYPPPPPPPPPPPHGGPPPGWRPPPPGRPPFQRPPFPPRGPPPPPRGMRPPPPPRGLRPGQPTNSDGSYDNYENSYENNNYENNYDNSYDNY</sequence>
<dbReference type="Gene3D" id="3.30.70.330">
    <property type="match status" value="2"/>
</dbReference>
<comment type="similarity">
    <text evidence="2">Belongs to the SF3B4 family.</text>
</comment>
<dbReference type="GO" id="GO:0048026">
    <property type="term" value="P:positive regulation of mRNA splicing, via spliceosome"/>
    <property type="evidence" value="ECO:0007669"/>
    <property type="project" value="TreeGrafter"/>
</dbReference>
<dbReference type="EMBL" id="BLKM01000755">
    <property type="protein sequence ID" value="GFG38130.1"/>
    <property type="molecule type" value="Genomic_DNA"/>
</dbReference>
<feature type="domain" description="RRM" evidence="12">
    <location>
        <begin position="13"/>
        <end position="91"/>
    </location>
</feature>
<feature type="compositionally biased region" description="Low complexity" evidence="11">
    <location>
        <begin position="462"/>
        <end position="497"/>
    </location>
</feature>
<dbReference type="Pfam" id="PF00076">
    <property type="entry name" value="RRM_1"/>
    <property type="match status" value="3"/>
</dbReference>
<dbReference type="GO" id="GO:0005730">
    <property type="term" value="C:nucleolus"/>
    <property type="evidence" value="ECO:0007669"/>
    <property type="project" value="TreeGrafter"/>
</dbReference>
<dbReference type="CDD" id="cd12335">
    <property type="entry name" value="RRM2_SF3B4"/>
    <property type="match status" value="1"/>
</dbReference>
<evidence type="ECO:0000256" key="11">
    <source>
        <dbReference type="SAM" id="MobiDB-lite"/>
    </source>
</evidence>
<keyword evidence="14" id="KW-1185">Reference proteome</keyword>
<feature type="domain" description="RRM" evidence="12">
    <location>
        <begin position="100"/>
        <end position="190"/>
    </location>
</feature>
<comment type="subcellular location">
    <subcellularLocation>
        <location evidence="1">Nucleus</location>
    </subcellularLocation>
</comment>
<comment type="caution">
    <text evidence="13">The sequence shown here is derived from an EMBL/GenBank/DDBJ whole genome shotgun (WGS) entry which is preliminary data.</text>
</comment>
<evidence type="ECO:0000256" key="1">
    <source>
        <dbReference type="ARBA" id="ARBA00004123"/>
    </source>
</evidence>
<dbReference type="FunFam" id="3.30.70.330:FF:000059">
    <property type="entry name" value="splicing factor 3B subunit 4"/>
    <property type="match status" value="1"/>
</dbReference>
<dbReference type="GO" id="GO:0005686">
    <property type="term" value="C:U2 snRNP"/>
    <property type="evidence" value="ECO:0007669"/>
    <property type="project" value="TreeGrafter"/>
</dbReference>
<dbReference type="GO" id="GO:0071011">
    <property type="term" value="C:precatalytic spliceosome"/>
    <property type="evidence" value="ECO:0007669"/>
    <property type="project" value="TreeGrafter"/>
</dbReference>
<feature type="compositionally biased region" description="Pro residues" evidence="11">
    <location>
        <begin position="407"/>
        <end position="461"/>
    </location>
</feature>
<evidence type="ECO:0000256" key="10">
    <source>
        <dbReference type="PROSITE-ProRule" id="PRU00176"/>
    </source>
</evidence>
<dbReference type="PROSITE" id="PS50102">
    <property type="entry name" value="RRM"/>
    <property type="match status" value="2"/>
</dbReference>
<feature type="region of interest" description="Disordered" evidence="11">
    <location>
        <begin position="218"/>
        <end position="497"/>
    </location>
</feature>
<feature type="compositionally biased region" description="Pro residues" evidence="11">
    <location>
        <begin position="225"/>
        <end position="340"/>
    </location>
</feature>
<dbReference type="InterPro" id="IPR035979">
    <property type="entry name" value="RBD_domain_sf"/>
</dbReference>
<evidence type="ECO:0000256" key="2">
    <source>
        <dbReference type="ARBA" id="ARBA00008363"/>
    </source>
</evidence>
<protein>
    <recommendedName>
        <fullName evidence="9">Splicing factor 3B subunit 4</fullName>
    </recommendedName>
</protein>